<evidence type="ECO:0000256" key="1">
    <source>
        <dbReference type="ARBA" id="ARBA00023125"/>
    </source>
</evidence>
<accession>A0AAE2W0P8</accession>
<dbReference type="InterPro" id="IPR013096">
    <property type="entry name" value="Cupin_2"/>
</dbReference>
<dbReference type="Gene3D" id="1.10.260.40">
    <property type="entry name" value="lambda repressor-like DNA-binding domains"/>
    <property type="match status" value="1"/>
</dbReference>
<dbReference type="InterPro" id="IPR010982">
    <property type="entry name" value="Lambda_DNA-bd_dom_sf"/>
</dbReference>
<dbReference type="PANTHER" id="PTHR46797:SF20">
    <property type="entry name" value="BLR4304 PROTEIN"/>
    <property type="match status" value="1"/>
</dbReference>
<dbReference type="GO" id="GO:0003677">
    <property type="term" value="F:DNA binding"/>
    <property type="evidence" value="ECO:0007669"/>
    <property type="project" value="UniProtKB-KW"/>
</dbReference>
<dbReference type="InterPro" id="IPR014710">
    <property type="entry name" value="RmlC-like_jellyroll"/>
</dbReference>
<dbReference type="SMART" id="SM00530">
    <property type="entry name" value="HTH_XRE"/>
    <property type="match status" value="1"/>
</dbReference>
<dbReference type="PROSITE" id="PS50943">
    <property type="entry name" value="HTH_CROC1"/>
    <property type="match status" value="1"/>
</dbReference>
<feature type="domain" description="HTH cro/C1-type" evidence="2">
    <location>
        <begin position="18"/>
        <end position="72"/>
    </location>
</feature>
<dbReference type="InterPro" id="IPR011051">
    <property type="entry name" value="RmlC_Cupin_sf"/>
</dbReference>
<sequence>MKQDSDLATQRIEFGHRIKRLRTDKGWTLVDLAERTGLAISTISKAERGIIALTYDRLGQLAHGLGVDMSAFFTDAGKGFERGSFAIARKGDFQRQETDNYVYEMLFTETWNKSMLPMMGTLKARELYHFDAFVRHSGQEFLIVLEGAVTVHLDGRDPVELAQGDAVYFDSDIGHLYASNGGEDARILVVCENAAVRPDPAGDNRPKGVIKAGDV</sequence>
<dbReference type="GO" id="GO:0005829">
    <property type="term" value="C:cytosol"/>
    <property type="evidence" value="ECO:0007669"/>
    <property type="project" value="TreeGrafter"/>
</dbReference>
<dbReference type="Gene3D" id="2.60.120.10">
    <property type="entry name" value="Jelly Rolls"/>
    <property type="match status" value="1"/>
</dbReference>
<dbReference type="RefSeq" id="WP_025043693.1">
    <property type="nucleotide sequence ID" value="NZ_JACBZG010000001.1"/>
</dbReference>
<dbReference type="AlphaFoldDB" id="A0AAE2W0P8"/>
<keyword evidence="4" id="KW-1185">Reference proteome</keyword>
<dbReference type="InterPro" id="IPR001387">
    <property type="entry name" value="Cro/C1-type_HTH"/>
</dbReference>
<dbReference type="SUPFAM" id="SSF47413">
    <property type="entry name" value="lambda repressor-like DNA-binding domains"/>
    <property type="match status" value="1"/>
</dbReference>
<dbReference type="InterPro" id="IPR050807">
    <property type="entry name" value="TransReg_Diox_bact_type"/>
</dbReference>
<dbReference type="CDD" id="cd00093">
    <property type="entry name" value="HTH_XRE"/>
    <property type="match status" value="1"/>
</dbReference>
<proteinExistence type="predicted"/>
<dbReference type="Pfam" id="PF07883">
    <property type="entry name" value="Cupin_2"/>
    <property type="match status" value="1"/>
</dbReference>
<evidence type="ECO:0000313" key="3">
    <source>
        <dbReference type="EMBL" id="MBM1715100.1"/>
    </source>
</evidence>
<protein>
    <submittedName>
        <fullName evidence="3">Helix-turn-helix transcriptional regulator</fullName>
    </submittedName>
</protein>
<gene>
    <name evidence="3" type="ORF">JQV55_16130</name>
</gene>
<keyword evidence="1" id="KW-0238">DNA-binding</keyword>
<dbReference type="Pfam" id="PF01381">
    <property type="entry name" value="HTH_3"/>
    <property type="match status" value="1"/>
</dbReference>
<dbReference type="EMBL" id="JAFBRM010000004">
    <property type="protein sequence ID" value="MBM1715100.1"/>
    <property type="molecule type" value="Genomic_DNA"/>
</dbReference>
<organism evidence="3 4">
    <name type="scientific">Sulfitobacter geojensis</name>
    <dbReference type="NCBI Taxonomy" id="1342299"/>
    <lineage>
        <taxon>Bacteria</taxon>
        <taxon>Pseudomonadati</taxon>
        <taxon>Pseudomonadota</taxon>
        <taxon>Alphaproteobacteria</taxon>
        <taxon>Rhodobacterales</taxon>
        <taxon>Roseobacteraceae</taxon>
        <taxon>Sulfitobacter</taxon>
    </lineage>
</organism>
<dbReference type="Proteomes" id="UP000732193">
    <property type="component" value="Unassembled WGS sequence"/>
</dbReference>
<comment type="caution">
    <text evidence="3">The sequence shown here is derived from an EMBL/GenBank/DDBJ whole genome shotgun (WGS) entry which is preliminary data.</text>
</comment>
<dbReference type="SUPFAM" id="SSF51182">
    <property type="entry name" value="RmlC-like cupins"/>
    <property type="match status" value="1"/>
</dbReference>
<name>A0AAE2W0P8_9RHOB</name>
<dbReference type="PANTHER" id="PTHR46797">
    <property type="entry name" value="HTH-TYPE TRANSCRIPTIONAL REGULATOR"/>
    <property type="match status" value="1"/>
</dbReference>
<evidence type="ECO:0000313" key="4">
    <source>
        <dbReference type="Proteomes" id="UP000732193"/>
    </source>
</evidence>
<reference evidence="3 4" key="1">
    <citation type="submission" date="2021-01" db="EMBL/GenBank/DDBJ databases">
        <title>Diatom-associated Roseobacters Show Island Model of Population Structure.</title>
        <authorList>
            <person name="Qu L."/>
            <person name="Feng X."/>
            <person name="Chen Y."/>
            <person name="Li L."/>
            <person name="Wang X."/>
            <person name="Hu Z."/>
            <person name="Wang H."/>
            <person name="Luo H."/>
        </authorList>
    </citation>
    <scope>NUCLEOTIDE SEQUENCE [LARGE SCALE GENOMIC DNA]</scope>
    <source>
        <strain evidence="3 4">TR60-84</strain>
    </source>
</reference>
<dbReference type="GO" id="GO:0003700">
    <property type="term" value="F:DNA-binding transcription factor activity"/>
    <property type="evidence" value="ECO:0007669"/>
    <property type="project" value="TreeGrafter"/>
</dbReference>
<evidence type="ECO:0000259" key="2">
    <source>
        <dbReference type="PROSITE" id="PS50943"/>
    </source>
</evidence>
<dbReference type="GeneID" id="93911789"/>
<dbReference type="CDD" id="cd02209">
    <property type="entry name" value="cupin_XRE_C"/>
    <property type="match status" value="1"/>
</dbReference>